<comment type="caution">
    <text evidence="1">The sequence shown here is derived from an EMBL/GenBank/DDBJ whole genome shotgun (WGS) entry which is preliminary data.</text>
</comment>
<name>A0ACC0H2Z7_9ERIC</name>
<dbReference type="EMBL" id="CM045764">
    <property type="protein sequence ID" value="KAI8007344.1"/>
    <property type="molecule type" value="Genomic_DNA"/>
</dbReference>
<organism evidence="1 2">
    <name type="scientific">Camellia lanceoleosa</name>
    <dbReference type="NCBI Taxonomy" id="1840588"/>
    <lineage>
        <taxon>Eukaryota</taxon>
        <taxon>Viridiplantae</taxon>
        <taxon>Streptophyta</taxon>
        <taxon>Embryophyta</taxon>
        <taxon>Tracheophyta</taxon>
        <taxon>Spermatophyta</taxon>
        <taxon>Magnoliopsida</taxon>
        <taxon>eudicotyledons</taxon>
        <taxon>Gunneridae</taxon>
        <taxon>Pentapetalae</taxon>
        <taxon>asterids</taxon>
        <taxon>Ericales</taxon>
        <taxon>Theaceae</taxon>
        <taxon>Camellia</taxon>
    </lineage>
</organism>
<sequence length="135" mass="14571">MIFFQVEGFCLGHGKCDLFCLGHGKWMMDEFVAVGISKKLGIIGFCFGGGRLIDTLTQDGGTCFGIGVSFYGTRIDPSVIANIKVPVLFIVGDNDSSCLALKKTFRKLDHDVNIQDFLGSSTQSIEVSPLSLLSP</sequence>
<gene>
    <name evidence="1" type="ORF">LOK49_LG07G02164</name>
</gene>
<accession>A0ACC0H2Z7</accession>
<keyword evidence="2" id="KW-1185">Reference proteome</keyword>
<proteinExistence type="predicted"/>
<dbReference type="Proteomes" id="UP001060215">
    <property type="component" value="Chromosome 7"/>
</dbReference>
<protein>
    <submittedName>
        <fullName evidence="1">Agamous-like MADS-box protein AGL65</fullName>
    </submittedName>
</protein>
<evidence type="ECO:0000313" key="2">
    <source>
        <dbReference type="Proteomes" id="UP001060215"/>
    </source>
</evidence>
<evidence type="ECO:0000313" key="1">
    <source>
        <dbReference type="EMBL" id="KAI8007344.1"/>
    </source>
</evidence>
<reference evidence="1 2" key="1">
    <citation type="journal article" date="2022" name="Plant J.">
        <title>Chromosome-level genome of Camellia lanceoleosa provides a valuable resource for understanding genome evolution and self-incompatibility.</title>
        <authorList>
            <person name="Gong W."/>
            <person name="Xiao S."/>
            <person name="Wang L."/>
            <person name="Liao Z."/>
            <person name="Chang Y."/>
            <person name="Mo W."/>
            <person name="Hu G."/>
            <person name="Li W."/>
            <person name="Zhao G."/>
            <person name="Zhu H."/>
            <person name="Hu X."/>
            <person name="Ji K."/>
            <person name="Xiang X."/>
            <person name="Song Q."/>
            <person name="Yuan D."/>
            <person name="Jin S."/>
            <person name="Zhang L."/>
        </authorList>
    </citation>
    <scope>NUCLEOTIDE SEQUENCE [LARGE SCALE GENOMIC DNA]</scope>
    <source>
        <strain evidence="1">SQ_2022a</strain>
    </source>
</reference>